<protein>
    <submittedName>
        <fullName evidence="2">Uncharacterized protein</fullName>
    </submittedName>
</protein>
<feature type="transmembrane region" description="Helical" evidence="1">
    <location>
        <begin position="20"/>
        <end position="43"/>
    </location>
</feature>
<evidence type="ECO:0000313" key="2">
    <source>
        <dbReference type="EMBL" id="QDV83033.1"/>
    </source>
</evidence>
<evidence type="ECO:0000256" key="1">
    <source>
        <dbReference type="SAM" id="Phobius"/>
    </source>
</evidence>
<keyword evidence="1" id="KW-0472">Membrane</keyword>
<proteinExistence type="predicted"/>
<name>A0ABX5XM26_9BACT</name>
<organism evidence="2 3">
    <name type="scientific">Stieleria magnilauensis</name>
    <dbReference type="NCBI Taxonomy" id="2527963"/>
    <lineage>
        <taxon>Bacteria</taxon>
        <taxon>Pseudomonadati</taxon>
        <taxon>Planctomycetota</taxon>
        <taxon>Planctomycetia</taxon>
        <taxon>Pirellulales</taxon>
        <taxon>Pirellulaceae</taxon>
        <taxon>Stieleria</taxon>
    </lineage>
</organism>
<keyword evidence="1" id="KW-1133">Transmembrane helix</keyword>
<gene>
    <name evidence="2" type="ORF">TBK1r_19660</name>
</gene>
<evidence type="ECO:0000313" key="3">
    <source>
        <dbReference type="Proteomes" id="UP000318081"/>
    </source>
</evidence>
<keyword evidence="3" id="KW-1185">Reference proteome</keyword>
<keyword evidence="1" id="KW-0812">Transmembrane</keyword>
<dbReference type="EMBL" id="CP036432">
    <property type="protein sequence ID" value="QDV83033.1"/>
    <property type="molecule type" value="Genomic_DNA"/>
</dbReference>
<accession>A0ABX5XM26</accession>
<sequence length="432" mass="48360">MRSQIEIPARKRMTPLERRWLIGLIAPPLLTAAAVVLAVALVVKMAWDYQRDATGPGFGSAAAEQATVYDANTSTDNSARWETLAFAVQGLEVRFDGLLETTDQAGAWQIAPDVLQRFSDEAQPLINEMKQLLADKTPVWNPSTVGPTWGIELQGSLPFMHLLEIEFHAAVVDNDPDRALAALQLLVDIAPALDYSAAFHFYVWHLPASSTHQRLIAESLNVGFWNEPSQLTRLQDQLSTFQRMSADRAGLFEPWDHPFTLDVHSAKWDYRDDNDLQNRSLIAKLAGVVVGEGTARELSSDRMSTEDAIGSLETGLKMTRTAIAIKQYRLQEKRWPSDLGDLETIGLGNDDYMADLRIFFGYEVGSDAYARVWIPNDANEKPTSSEVTPTRVKYFDHFNRHIYHYRTIAVRASRTAAEPTGEDSSPRPLPEF</sequence>
<dbReference type="RefSeq" id="WP_145209304.1">
    <property type="nucleotide sequence ID" value="NZ_CP036432.1"/>
</dbReference>
<dbReference type="Proteomes" id="UP000318081">
    <property type="component" value="Chromosome"/>
</dbReference>
<reference evidence="2 3" key="1">
    <citation type="submission" date="2019-02" db="EMBL/GenBank/DDBJ databases">
        <title>Deep-cultivation of Planctomycetes and their phenomic and genomic characterization uncovers novel biology.</title>
        <authorList>
            <person name="Wiegand S."/>
            <person name="Jogler M."/>
            <person name="Boedeker C."/>
            <person name="Pinto D."/>
            <person name="Vollmers J."/>
            <person name="Rivas-Marin E."/>
            <person name="Kohn T."/>
            <person name="Peeters S.H."/>
            <person name="Heuer A."/>
            <person name="Rast P."/>
            <person name="Oberbeckmann S."/>
            <person name="Bunk B."/>
            <person name="Jeske O."/>
            <person name="Meyerdierks A."/>
            <person name="Storesund J.E."/>
            <person name="Kallscheuer N."/>
            <person name="Luecker S."/>
            <person name="Lage O.M."/>
            <person name="Pohl T."/>
            <person name="Merkel B.J."/>
            <person name="Hornburger P."/>
            <person name="Mueller R.-W."/>
            <person name="Bruemmer F."/>
            <person name="Labrenz M."/>
            <person name="Spormann A.M."/>
            <person name="Op den Camp H."/>
            <person name="Overmann J."/>
            <person name="Amann R."/>
            <person name="Jetten M.S.M."/>
            <person name="Mascher T."/>
            <person name="Medema M.H."/>
            <person name="Devos D.P."/>
            <person name="Kaster A.-K."/>
            <person name="Ovreas L."/>
            <person name="Rohde M."/>
            <person name="Galperin M.Y."/>
            <person name="Jogler C."/>
        </authorList>
    </citation>
    <scope>NUCLEOTIDE SEQUENCE [LARGE SCALE GENOMIC DNA]</scope>
    <source>
        <strain evidence="2 3">TBK1r</strain>
    </source>
</reference>